<evidence type="ECO:0000313" key="2">
    <source>
        <dbReference type="EMBL" id="EAP86092.1"/>
    </source>
</evidence>
<dbReference type="RefSeq" id="WP_013187478.1">
    <property type="nucleotide sequence ID" value="NC_014230.1"/>
</dbReference>
<evidence type="ECO:0008006" key="4">
    <source>
        <dbReference type="Google" id="ProtNLM"/>
    </source>
</evidence>
<dbReference type="HOGENOM" id="CLU_148569_0_0_10"/>
<keyword evidence="3" id="KW-1185">Reference proteome</keyword>
<dbReference type="OrthoDB" id="1119488at2"/>
<keyword evidence="1" id="KW-0732">Signal</keyword>
<evidence type="ECO:0000313" key="3">
    <source>
        <dbReference type="Proteomes" id="UP000002297"/>
    </source>
</evidence>
<dbReference type="Proteomes" id="UP000002297">
    <property type="component" value="Chromosome"/>
</dbReference>
<proteinExistence type="predicted"/>
<dbReference type="AlphaFoldDB" id="A3UBU1"/>
<reference evidence="2 3" key="1">
    <citation type="journal article" date="2010" name="J. Bacteriol.">
        <title>The complete genome sequence of Croceibacter atlanticus HTCC2559T.</title>
        <authorList>
            <person name="Oh H.M."/>
            <person name="Kang I."/>
            <person name="Ferriera S."/>
            <person name="Giovannoni S.J."/>
            <person name="Cho J.C."/>
        </authorList>
    </citation>
    <scope>NUCLEOTIDE SEQUENCE [LARGE SCALE GENOMIC DNA]</scope>
    <source>
        <strain evidence="3">ATCC BAA-628 / HTCC2559 / KCTC 12090</strain>
    </source>
</reference>
<dbReference type="KEGG" id="cat:CA2559_08666"/>
<dbReference type="EMBL" id="CP002046">
    <property type="protein sequence ID" value="EAP86092.1"/>
    <property type="molecule type" value="Genomic_DNA"/>
</dbReference>
<name>A3UBU1_CROAH</name>
<dbReference type="PROSITE" id="PS51257">
    <property type="entry name" value="PROKAR_LIPOPROTEIN"/>
    <property type="match status" value="1"/>
</dbReference>
<sequence length="138" mass="16381">MKKIIPTLLLALLIIACATTNTTDAAHTDKESKTKSLDTVRIANDSLEYEIIIIEPGFQSWLVTQPPRGYYIQKVLENRNLFSVQEYNRRVLDSRYNRTNLYEQQIDYQPGIDYGYEVNYLLFNYFEFFEETYNQKLR</sequence>
<dbReference type="InterPro" id="IPR046144">
    <property type="entry name" value="DUF6146"/>
</dbReference>
<evidence type="ECO:0000256" key="1">
    <source>
        <dbReference type="SAM" id="SignalP"/>
    </source>
</evidence>
<gene>
    <name evidence="2" type="ordered locus">CA2559_08666</name>
</gene>
<organism evidence="2 3">
    <name type="scientific">Croceibacter atlanticus (strain ATCC BAA-628 / JCM 21780 / CIP 108009 / IAM 15332 / KCTC 12090 / HTCC2559)</name>
    <dbReference type="NCBI Taxonomy" id="216432"/>
    <lineage>
        <taxon>Bacteria</taxon>
        <taxon>Pseudomonadati</taxon>
        <taxon>Bacteroidota</taxon>
        <taxon>Flavobacteriia</taxon>
        <taxon>Flavobacteriales</taxon>
        <taxon>Flavobacteriaceae</taxon>
        <taxon>Croceibacter</taxon>
    </lineage>
</organism>
<feature type="chain" id="PRO_5002660720" description="Lipoprotein" evidence="1">
    <location>
        <begin position="26"/>
        <end position="138"/>
    </location>
</feature>
<dbReference type="GeneID" id="89453485"/>
<accession>A3UBU1</accession>
<protein>
    <recommendedName>
        <fullName evidence="4">Lipoprotein</fullName>
    </recommendedName>
</protein>
<feature type="signal peptide" evidence="1">
    <location>
        <begin position="1"/>
        <end position="25"/>
    </location>
</feature>
<dbReference type="STRING" id="216432.CA2559_08666"/>
<dbReference type="eggNOG" id="ENOG503199U">
    <property type="taxonomic scope" value="Bacteria"/>
</dbReference>
<dbReference type="Pfam" id="PF19643">
    <property type="entry name" value="DUF6146"/>
    <property type="match status" value="1"/>
</dbReference>